<feature type="compositionally biased region" description="Low complexity" evidence="1">
    <location>
        <begin position="309"/>
        <end position="318"/>
    </location>
</feature>
<reference evidence="3" key="1">
    <citation type="submission" date="2020-06" db="EMBL/GenBank/DDBJ databases">
        <title>Stable isotope informed genome-resolved metagenomics uncovers potential trophic interactions in rhizosphere soil.</title>
        <authorList>
            <person name="Starr E.P."/>
            <person name="Shi S."/>
            <person name="Blazewicz S.J."/>
            <person name="Koch B.J."/>
            <person name="Probst A.J."/>
            <person name="Hungate B.A."/>
            <person name="Pett-Ridge J."/>
            <person name="Firestone M.K."/>
            <person name="Banfield J.F."/>
        </authorList>
    </citation>
    <scope>NUCLEOTIDE SEQUENCE</scope>
    <source>
        <strain evidence="3">YM_69_17</strain>
    </source>
</reference>
<protein>
    <submittedName>
        <fullName evidence="3">Uncharacterized protein</fullName>
    </submittedName>
</protein>
<evidence type="ECO:0000256" key="2">
    <source>
        <dbReference type="SAM" id="SignalP"/>
    </source>
</evidence>
<feature type="region of interest" description="Disordered" evidence="1">
    <location>
        <begin position="1003"/>
        <end position="1032"/>
    </location>
</feature>
<gene>
    <name evidence="3" type="ORF">JF625_14830</name>
</gene>
<evidence type="ECO:0000313" key="3">
    <source>
        <dbReference type="EMBL" id="MBW8726415.1"/>
    </source>
</evidence>
<sequence length="1708" mass="175723">MNARRWIKLLGLLAALAAPPAWAQAASPAAPPAAAATVDQDKFPTAGQHDTLLHVLQPGRFSIRVRSRSGVAIQLVDMLTGPSDPSGEAGATDGRLDALLDVGTYKLRLFGAKGAEGEAALTVAPFAEAAAPALRPRDGVVWSTALADLQQRSFWVAVEAPGFLRIEAAGRSLADLRFWRNGTDLVPQTGRMRTIEPVAGHPMTDIVFEDTLEPGTYLVTAYGGPAASWADGDTGQPFHIRFGASDALLAGWVGGAIGPFGRDLYRIDGSARRFHLALPAPAPAGLRVLDGADALSGGTIDKKSREPTASAASAASQAPGDRVVELTGAAGQAFQLRAIEAPGGMSLSEPGSWWLSAPTAGFGGDELPATLAVVRTEADKPAVTVASNAPQIGPDAAWRQRFNLRGPSTLLLQVTAPGPIAVRSAGPTIRPSITLPGGAEQAARGNGAAAPSWDLAAGWYVLRLDPVAGASGILDLTVGPPGLVPQDSQPVQPADLVASFGQRQLAAGQTLRLIANSGPQASVALSARPWPLNLADGPLAVSQGAGEAVSLSLQHAADGTLLQTEVGIGTTELTPTAVPASAAAADLTLPAPDKPRTMILSWRPPAAPLPDPAVTPPPPLSALQAGKPAWFDLGREAERSFALAVADGGLYRVETLGRLRTSGSIGTPFVASLGEASANGAGQNMLLQQYLRAGRYRVTAKAEDGTGRVGITARPTPMLSGAALVPAGTVRAALPAGSGILFPVEIPADGQYRLEILGLDRSFTARLEDAEGWPLLAAGDLSGLEQELAAGRYRLMILPEAVDTRVVARLTRIEPEVAPEGHGPHPLPFDADQAFQWREPAGRGDPRAPDQWDFTLAGPAKASLTLSDGMVAELRRLDTPTTVTRFSASAAFAGELPAGRYRIEATSLGRNDRLDYTLSLHTDELQPGTVRDVPLPSTVPFSIAIDRVVSLTSFGGLDVKAVLRDAQGQVLGRYDDRDGDWNIAVSQYLPAGRYSLDLASVEAASSSDSSDESSTSEDSEDGSGPTTELRLSLPAEDGGTAAALPSGTVELTGPTVHRLTMPAAAAGSLMVAAAGSSAELTLSLERQGVDGAWASVALDRGLAPTVAVPADGDASRPWRASVWTVDGGGEPVRFAARVVDARPQQPGPVALAPLPLDGLPQTLAAALVAAPGAGLERVDGADLDGGLWQGSAPGRALRPLTAPVVAPQSDRLWLLGRTAQPAKPSLAPLATDPSRATALDLAAGETATLPAPQAQPGRLRAWLARSGDGQPGLDAGIGMGVASGEAFALNAAATPLTIRNAAGSGALRLELTGLDLALAAERRADAELSDTLPPGSALPVTLPAGAKRLRLDLPAGVAAIAGWRGADAQTAWTGDAPASWSLDGAWTDLLLVNTSARPAPVTLAQIPDPSPTPALATDTVMKRFFGAEGTVLLALPDGTGPGHRLIVAGAAEATVIGRDGHVASGRRIQLTGPGLVVLRHDAGLVAAWMEANEYGPWPQPELQDAPLPGILPLSGEAMTLRVRSPQPALLTARTTAPVILAADGDAPELFPAGAEFHRYLQDASLLRLFSPQDGPLSGSIELVATPIAPLAEGVGDAVTVASGGTALFGFTVEKDGDIGIGIRAEPDRARVRLLDADGKSLGDGVVQMRHLAPGRYLIEAQVPPDAPATLVRPAVVGIKARPSGPPEDVIRGYLDLAGLAPATNARGK</sequence>
<feature type="compositionally biased region" description="Acidic residues" evidence="1">
    <location>
        <begin position="1009"/>
        <end position="1021"/>
    </location>
</feature>
<comment type="caution">
    <text evidence="3">The sequence shown here is derived from an EMBL/GenBank/DDBJ whole genome shotgun (WGS) entry which is preliminary data.</text>
</comment>
<feature type="chain" id="PRO_5037579198" evidence="2">
    <location>
        <begin position="24"/>
        <end position="1708"/>
    </location>
</feature>
<proteinExistence type="predicted"/>
<organism evidence="3 4">
    <name type="scientific">Inquilinus limosus</name>
    <dbReference type="NCBI Taxonomy" id="171674"/>
    <lineage>
        <taxon>Bacteria</taxon>
        <taxon>Pseudomonadati</taxon>
        <taxon>Pseudomonadota</taxon>
        <taxon>Alphaproteobacteria</taxon>
        <taxon>Rhodospirillales</taxon>
        <taxon>Rhodospirillaceae</taxon>
        <taxon>Inquilinus</taxon>
    </lineage>
</organism>
<dbReference type="Proteomes" id="UP000700706">
    <property type="component" value="Unassembled WGS sequence"/>
</dbReference>
<accession>A0A952FNJ1</accession>
<feature type="region of interest" description="Disordered" evidence="1">
    <location>
        <begin position="299"/>
        <end position="320"/>
    </location>
</feature>
<keyword evidence="2" id="KW-0732">Signal</keyword>
<evidence type="ECO:0000256" key="1">
    <source>
        <dbReference type="SAM" id="MobiDB-lite"/>
    </source>
</evidence>
<evidence type="ECO:0000313" key="4">
    <source>
        <dbReference type="Proteomes" id="UP000700706"/>
    </source>
</evidence>
<name>A0A952FNJ1_9PROT</name>
<feature type="signal peptide" evidence="2">
    <location>
        <begin position="1"/>
        <end position="23"/>
    </location>
</feature>
<dbReference type="EMBL" id="JAEKLZ010000214">
    <property type="protein sequence ID" value="MBW8726415.1"/>
    <property type="molecule type" value="Genomic_DNA"/>
</dbReference>